<comment type="caution">
    <text evidence="1">The sequence shown here is derived from an EMBL/GenBank/DDBJ whole genome shotgun (WGS) entry which is preliminary data.</text>
</comment>
<evidence type="ECO:0000313" key="1">
    <source>
        <dbReference type="EMBL" id="RKD89692.1"/>
    </source>
</evidence>
<gene>
    <name evidence="1" type="ORF">BC643_0023</name>
</gene>
<dbReference type="Gene3D" id="3.30.420.250">
    <property type="match status" value="1"/>
</dbReference>
<dbReference type="EMBL" id="RAPN01000001">
    <property type="protein sequence ID" value="RKD89692.1"/>
    <property type="molecule type" value="Genomic_DNA"/>
</dbReference>
<dbReference type="InterPro" id="IPR024213">
    <property type="entry name" value="DUF3822"/>
</dbReference>
<dbReference type="AlphaFoldDB" id="A0A419W2I6"/>
<proteinExistence type="predicted"/>
<name>A0A419W2I6_9BACT</name>
<dbReference type="OrthoDB" id="658622at2"/>
<reference evidence="1 2" key="1">
    <citation type="submission" date="2018-09" db="EMBL/GenBank/DDBJ databases">
        <title>Genomic Encyclopedia of Archaeal and Bacterial Type Strains, Phase II (KMG-II): from individual species to whole genera.</title>
        <authorList>
            <person name="Goeker M."/>
        </authorList>
    </citation>
    <scope>NUCLEOTIDE SEQUENCE [LARGE SCALE GENOMIC DNA]</scope>
    <source>
        <strain evidence="1 2">DSM 27148</strain>
    </source>
</reference>
<protein>
    <submittedName>
        <fullName evidence="1">Uncharacterized protein DUF3822</fullName>
    </submittedName>
</protein>
<dbReference type="Pfam" id="PF12864">
    <property type="entry name" value="DUF3822"/>
    <property type="match status" value="1"/>
</dbReference>
<keyword evidence="2" id="KW-1185">Reference proteome</keyword>
<dbReference type="Proteomes" id="UP000283387">
    <property type="component" value="Unassembled WGS sequence"/>
</dbReference>
<evidence type="ECO:0000313" key="2">
    <source>
        <dbReference type="Proteomes" id="UP000283387"/>
    </source>
</evidence>
<organism evidence="1 2">
    <name type="scientific">Mangrovibacterium diazotrophicum</name>
    <dbReference type="NCBI Taxonomy" id="1261403"/>
    <lineage>
        <taxon>Bacteria</taxon>
        <taxon>Pseudomonadati</taxon>
        <taxon>Bacteroidota</taxon>
        <taxon>Bacteroidia</taxon>
        <taxon>Marinilabiliales</taxon>
        <taxon>Prolixibacteraceae</taxon>
        <taxon>Mangrovibacterium</taxon>
    </lineage>
</organism>
<accession>A0A419W2I6</accession>
<sequence>MQKISLVDETFDLNFTLEYKLSIQLSLDGFSFSILDTIQNKVIYLYHQELFETEPDFLLKRLKSIYEESDLLHLAFKKTCVIFAVPNRTTLVPDEIYQSQNTADYLKGTMMPAEGATVKATFISPVKYWAVYEIPQMVYRFLEEKHPGAKFMSDLNLSLPRVAGTKNLLKVTVLKKHLIVSGIDELGLHFHNSFFYDGENDVMFYILGSIKASASEPQTILLDGMVNKHATIYHRLKQYFTDVEIASNPKNIHYSYLFDKLPDARFVNLFNSFS</sequence>
<dbReference type="RefSeq" id="WP_120271152.1">
    <property type="nucleotide sequence ID" value="NZ_RAPN01000001.1"/>
</dbReference>
<dbReference type="CDD" id="cd24013">
    <property type="entry name" value="ASKHA_ATPase_BT3980-like"/>
    <property type="match status" value="1"/>
</dbReference>
<dbReference type="Gene3D" id="3.30.420.260">
    <property type="match status" value="1"/>
</dbReference>